<feature type="transmembrane region" description="Helical" evidence="5">
    <location>
        <begin position="412"/>
        <end position="430"/>
    </location>
</feature>
<dbReference type="EMBL" id="CP049916">
    <property type="protein sequence ID" value="QIO09536.1"/>
    <property type="molecule type" value="Genomic_DNA"/>
</dbReference>
<dbReference type="PANTHER" id="PTHR42770:SF8">
    <property type="entry name" value="PUTRESCINE IMPORTER PUUP"/>
    <property type="match status" value="1"/>
</dbReference>
<gene>
    <name evidence="7" type="ORF">G8D99_11295</name>
</gene>
<keyword evidence="8" id="KW-1185">Reference proteome</keyword>
<reference evidence="7 8" key="1">
    <citation type="submission" date="2020-03" db="EMBL/GenBank/DDBJ databases">
        <authorList>
            <person name="Zhu W."/>
        </authorList>
    </citation>
    <scope>NUCLEOTIDE SEQUENCE [LARGE SCALE GENOMIC DNA]</scope>
    <source>
        <strain evidence="7 8">185</strain>
    </source>
</reference>
<evidence type="ECO:0000256" key="1">
    <source>
        <dbReference type="ARBA" id="ARBA00004141"/>
    </source>
</evidence>
<name>A0A6G8S5M2_9GAMM</name>
<feature type="transmembrane region" description="Helical" evidence="5">
    <location>
        <begin position="204"/>
        <end position="224"/>
    </location>
</feature>
<dbReference type="AlphaFoldDB" id="A0A6G8S5M2"/>
<feature type="transmembrane region" description="Helical" evidence="5">
    <location>
        <begin position="351"/>
        <end position="370"/>
    </location>
</feature>
<dbReference type="PANTHER" id="PTHR42770">
    <property type="entry name" value="AMINO ACID TRANSPORTER-RELATED"/>
    <property type="match status" value="1"/>
</dbReference>
<dbReference type="InterPro" id="IPR050367">
    <property type="entry name" value="APC_superfamily"/>
</dbReference>
<protein>
    <submittedName>
        <fullName evidence="7">APC family permease</fullName>
    </submittedName>
</protein>
<feature type="transmembrane region" description="Helical" evidence="5">
    <location>
        <begin position="244"/>
        <end position="267"/>
    </location>
</feature>
<sequence length="472" mass="52178">MTNISGTQTTAQLKKNLVLWHIIIIGLAYIQPLTLFDTFGLVSEGSQGHVPTSYIFALVAILFTSISYGHMIRRYPSSGSAYTYAQKSIHPNVGFMVGWSSLLDYLLSPLVNIILADIYLRALFPDVNNWIWVISLTAIMTIINLFGSRFVARFNSTIVVVQLGIIFYFVYEVYQLLTQGVYADGTLNHDKIELWSLAPFWNEFTSIGALIGGATILCFSFTGFDALSSLAEETKDAEKTLPKAIFTTALIAGVIFIISTYFIQIFFPSAAALYFNPLDESQPVMLEALGNTTILTAITGIAFKTLVLYFAVIAVLASGISAHAGVSRLMYVMGRDGVINKKVFGYISPKLHTPVYNIIIVGVIALTAGFLDLEHIVNLISFGALTAFSFVNFSVISRYALRDGRTKTFKEIMSYVVIPSLGFASVFLMWLEIDEMALKLGLAWAVFGVAYLAYKTRGFRQPAPQHDEFSDH</sequence>
<dbReference type="Pfam" id="PF00324">
    <property type="entry name" value="AA_permease"/>
    <property type="match status" value="1"/>
</dbReference>
<dbReference type="RefSeq" id="WP_166325904.1">
    <property type="nucleotide sequence ID" value="NZ_CP049916.1"/>
</dbReference>
<feature type="transmembrane region" description="Helical" evidence="5">
    <location>
        <begin position="17"/>
        <end position="34"/>
    </location>
</feature>
<proteinExistence type="predicted"/>
<evidence type="ECO:0000313" key="7">
    <source>
        <dbReference type="EMBL" id="QIO09536.1"/>
    </source>
</evidence>
<evidence type="ECO:0000313" key="8">
    <source>
        <dbReference type="Proteomes" id="UP000501939"/>
    </source>
</evidence>
<feature type="transmembrane region" description="Helical" evidence="5">
    <location>
        <begin position="54"/>
        <end position="72"/>
    </location>
</feature>
<feature type="transmembrane region" description="Helical" evidence="5">
    <location>
        <begin position="93"/>
        <end position="115"/>
    </location>
</feature>
<dbReference type="Proteomes" id="UP000501939">
    <property type="component" value="Chromosome"/>
</dbReference>
<feature type="transmembrane region" description="Helical" evidence="5">
    <location>
        <begin position="306"/>
        <end position="331"/>
    </location>
</feature>
<keyword evidence="3 5" id="KW-1133">Transmembrane helix</keyword>
<feature type="transmembrane region" description="Helical" evidence="5">
    <location>
        <begin position="127"/>
        <end position="147"/>
    </location>
</feature>
<evidence type="ECO:0000256" key="2">
    <source>
        <dbReference type="ARBA" id="ARBA00022692"/>
    </source>
</evidence>
<feature type="domain" description="Amino acid permease/ SLC12A" evidence="6">
    <location>
        <begin position="21"/>
        <end position="395"/>
    </location>
</feature>
<feature type="transmembrane region" description="Helical" evidence="5">
    <location>
        <begin position="154"/>
        <end position="171"/>
    </location>
</feature>
<evidence type="ECO:0000256" key="4">
    <source>
        <dbReference type="ARBA" id="ARBA00023136"/>
    </source>
</evidence>
<feature type="transmembrane region" description="Helical" evidence="5">
    <location>
        <begin position="376"/>
        <end position="400"/>
    </location>
</feature>
<dbReference type="GO" id="GO:0055085">
    <property type="term" value="P:transmembrane transport"/>
    <property type="evidence" value="ECO:0007669"/>
    <property type="project" value="InterPro"/>
</dbReference>
<dbReference type="Gene3D" id="1.20.1740.10">
    <property type="entry name" value="Amino acid/polyamine transporter I"/>
    <property type="match status" value="1"/>
</dbReference>
<dbReference type="PIRSF" id="PIRSF006060">
    <property type="entry name" value="AA_transporter"/>
    <property type="match status" value="1"/>
</dbReference>
<dbReference type="InterPro" id="IPR004841">
    <property type="entry name" value="AA-permease/SLC12A_dom"/>
</dbReference>
<keyword evidence="2 5" id="KW-0812">Transmembrane</keyword>
<dbReference type="KEGG" id="alj:G8D99_11295"/>
<comment type="subcellular location">
    <subcellularLocation>
        <location evidence="1">Membrane</location>
        <topology evidence="1">Multi-pass membrane protein</topology>
    </subcellularLocation>
</comment>
<evidence type="ECO:0000256" key="3">
    <source>
        <dbReference type="ARBA" id="ARBA00022989"/>
    </source>
</evidence>
<accession>A0A6G8S5M2</accession>
<feature type="transmembrane region" description="Helical" evidence="5">
    <location>
        <begin position="436"/>
        <end position="454"/>
    </location>
</feature>
<organism evidence="7 8">
    <name type="scientific">Acinetobacter lanii</name>
    <dbReference type="NCBI Taxonomy" id="2715163"/>
    <lineage>
        <taxon>Bacteria</taxon>
        <taxon>Pseudomonadati</taxon>
        <taxon>Pseudomonadota</taxon>
        <taxon>Gammaproteobacteria</taxon>
        <taxon>Moraxellales</taxon>
        <taxon>Moraxellaceae</taxon>
        <taxon>Acinetobacter</taxon>
    </lineage>
</organism>
<keyword evidence="4 5" id="KW-0472">Membrane</keyword>
<dbReference type="GO" id="GO:0016020">
    <property type="term" value="C:membrane"/>
    <property type="evidence" value="ECO:0007669"/>
    <property type="project" value="UniProtKB-SubCell"/>
</dbReference>
<evidence type="ECO:0000259" key="6">
    <source>
        <dbReference type="Pfam" id="PF00324"/>
    </source>
</evidence>
<evidence type="ECO:0000256" key="5">
    <source>
        <dbReference type="SAM" id="Phobius"/>
    </source>
</evidence>